<dbReference type="OrthoDB" id="311720at2759"/>
<keyword evidence="2 5" id="KW-0812">Transmembrane</keyword>
<evidence type="ECO:0000256" key="3">
    <source>
        <dbReference type="ARBA" id="ARBA00022989"/>
    </source>
</evidence>
<dbReference type="PANTHER" id="PTHR13531:SF6">
    <property type="entry name" value="TMEM (HUMAN TRANSMEMBRANE PROTEIN) HOMOLOG"/>
    <property type="match status" value="1"/>
</dbReference>
<proteinExistence type="predicted"/>
<dbReference type="PANTHER" id="PTHR13531">
    <property type="entry name" value="GEO07735P1-RELATED-RELATED"/>
    <property type="match status" value="1"/>
</dbReference>
<evidence type="ECO:0000256" key="2">
    <source>
        <dbReference type="ARBA" id="ARBA00022692"/>
    </source>
</evidence>
<evidence type="ECO:0000313" key="7">
    <source>
        <dbReference type="RefSeq" id="XP_018027114.1"/>
    </source>
</evidence>
<feature type="transmembrane region" description="Helical" evidence="5">
    <location>
        <begin position="83"/>
        <end position="103"/>
    </location>
</feature>
<dbReference type="AlphaFoldDB" id="A0A8B7PLP3"/>
<dbReference type="GO" id="GO:0016020">
    <property type="term" value="C:membrane"/>
    <property type="evidence" value="ECO:0007669"/>
    <property type="project" value="UniProtKB-SubCell"/>
</dbReference>
<evidence type="ECO:0000256" key="5">
    <source>
        <dbReference type="SAM" id="Phobius"/>
    </source>
</evidence>
<keyword evidence="3 5" id="KW-1133">Transmembrane helix</keyword>
<name>A0A8B7PLP3_HYAAZ</name>
<organism evidence="6 7">
    <name type="scientific">Hyalella azteca</name>
    <name type="common">Amphipod</name>
    <dbReference type="NCBI Taxonomy" id="294128"/>
    <lineage>
        <taxon>Eukaryota</taxon>
        <taxon>Metazoa</taxon>
        <taxon>Ecdysozoa</taxon>
        <taxon>Arthropoda</taxon>
        <taxon>Crustacea</taxon>
        <taxon>Multicrustacea</taxon>
        <taxon>Malacostraca</taxon>
        <taxon>Eumalacostraca</taxon>
        <taxon>Peracarida</taxon>
        <taxon>Amphipoda</taxon>
        <taxon>Senticaudata</taxon>
        <taxon>Talitrida</taxon>
        <taxon>Talitroidea</taxon>
        <taxon>Hyalellidae</taxon>
        <taxon>Hyalella</taxon>
    </lineage>
</organism>
<evidence type="ECO:0000313" key="6">
    <source>
        <dbReference type="Proteomes" id="UP000694843"/>
    </source>
</evidence>
<dbReference type="GO" id="GO:1905515">
    <property type="term" value="P:non-motile cilium assembly"/>
    <property type="evidence" value="ECO:0007669"/>
    <property type="project" value="TreeGrafter"/>
</dbReference>
<dbReference type="GeneID" id="108682460"/>
<feature type="transmembrane region" description="Helical" evidence="5">
    <location>
        <begin position="55"/>
        <end position="77"/>
    </location>
</feature>
<feature type="transmembrane region" description="Helical" evidence="5">
    <location>
        <begin position="149"/>
        <end position="170"/>
    </location>
</feature>
<keyword evidence="4 5" id="KW-0472">Membrane</keyword>
<dbReference type="Proteomes" id="UP000694843">
    <property type="component" value="Unplaced"/>
</dbReference>
<sequence length="204" mass="23425">MTRSLQRKNSNSVFFNTIETISSTFFPNVEFDELGRLPPKVGCVLTSSLPLQMSIFFSGIFFPVWLISTYTIFYYKFWRLTTAYRYVVALVYVAVPPLEFVRLRLGYSGNIRERVPELAGSWLVVALLLLPLLLFLLLVPGCKLTAMEYPLHCFYLIILIVHIIAGHIAITRMAKYQTKIYHLQTNAQKTSMNSSRSVAKKKLK</sequence>
<dbReference type="RefSeq" id="XP_018027114.1">
    <property type="nucleotide sequence ID" value="XM_018171625.2"/>
</dbReference>
<dbReference type="InterPro" id="IPR019184">
    <property type="entry name" value="Uncharacterised_TM-17"/>
</dbReference>
<dbReference type="KEGG" id="hazt:108682460"/>
<gene>
    <name evidence="7" type="primary">LOC108682460</name>
</gene>
<dbReference type="OMA" id="IMMTAVE"/>
<dbReference type="GO" id="GO:0035869">
    <property type="term" value="C:ciliary transition zone"/>
    <property type="evidence" value="ECO:0007669"/>
    <property type="project" value="TreeGrafter"/>
</dbReference>
<comment type="subcellular location">
    <subcellularLocation>
        <location evidence="1">Membrane</location>
        <topology evidence="1">Multi-pass membrane protein</topology>
    </subcellularLocation>
</comment>
<keyword evidence="6" id="KW-1185">Reference proteome</keyword>
<evidence type="ECO:0000256" key="4">
    <source>
        <dbReference type="ARBA" id="ARBA00023136"/>
    </source>
</evidence>
<reference evidence="7" key="1">
    <citation type="submission" date="2025-08" db="UniProtKB">
        <authorList>
            <consortium name="RefSeq"/>
        </authorList>
    </citation>
    <scope>IDENTIFICATION</scope>
    <source>
        <tissue evidence="7">Whole organism</tissue>
    </source>
</reference>
<protein>
    <submittedName>
        <fullName evidence="7">Transmembrane protein 17</fullName>
    </submittedName>
</protein>
<dbReference type="Pfam" id="PF09799">
    <property type="entry name" value="Transmemb_17"/>
    <property type="match status" value="1"/>
</dbReference>
<evidence type="ECO:0000256" key="1">
    <source>
        <dbReference type="ARBA" id="ARBA00004141"/>
    </source>
</evidence>
<accession>A0A8B7PLP3</accession>
<feature type="transmembrane region" description="Helical" evidence="5">
    <location>
        <begin position="115"/>
        <end position="137"/>
    </location>
</feature>